<proteinExistence type="inferred from homology"/>
<comment type="caution">
    <text evidence="5">The sequence shown here is derived from an EMBL/GenBank/DDBJ whole genome shotgun (WGS) entry which is preliminary data.</text>
</comment>
<keyword evidence="6" id="KW-1185">Reference proteome</keyword>
<feature type="domain" description="Solute-binding protein family 5" evidence="4">
    <location>
        <begin position="75"/>
        <end position="427"/>
    </location>
</feature>
<dbReference type="Gene3D" id="3.90.76.10">
    <property type="entry name" value="Dipeptide-binding Protein, Domain 1"/>
    <property type="match status" value="1"/>
</dbReference>
<evidence type="ECO:0000256" key="3">
    <source>
        <dbReference type="ARBA" id="ARBA00022729"/>
    </source>
</evidence>
<dbReference type="PANTHER" id="PTHR30290">
    <property type="entry name" value="PERIPLASMIC BINDING COMPONENT OF ABC TRANSPORTER"/>
    <property type="match status" value="1"/>
</dbReference>
<evidence type="ECO:0000313" key="6">
    <source>
        <dbReference type="Proteomes" id="UP001529369"/>
    </source>
</evidence>
<dbReference type="PIRSF" id="PIRSF002741">
    <property type="entry name" value="MppA"/>
    <property type="match status" value="1"/>
</dbReference>
<sequence length="530" mass="58229">MKRRDFLTLAAGTAALARPGVLRAQGTAGASSVLRFVPQSDLTLLDPVFNTALVTRNHGMMVYDQLYGLDSSYEARPQLVEGHVIEDDGRTWRITLRGGTTFHDGTPILARDAIASIDRWTRADVLGQNIRAITQEMTAVSDRVFLVKLKQPFPLLATALAKPSSYCPVMQERFARNPTSTQVTEIVGSGPFRWVADERMSGSRAVYERFAGYKPRDEPVSFLAGGKIARVDRVEWHTIPDAATAGAALQRGEVDWWEQPAADLLPLLKRARNVKVEVKDKAGLMGMIRLNHLQPPFDNPAIRRAFLPAINQTDYLTAVMGDDRSLWNDRCGFFLPGTALATEAGLEAMAGAPDYDKVRRNLQAAGYKGEKVVLAVPTDLTALNAMSEIAGDMFRRVGINLDYQASDWGSVAGRVMNNRDGLDKGGWSAWCNYIPGIIALNPATQSYVRGPGRAGTSGWPDLPKIEALREQFLAAGSLAEQKRLTEQIQLQAFEDIPYLPTGAYTPPTAFRSNVTGLIEGFPLFYNLQKS</sequence>
<organism evidence="5 6">
    <name type="scientific">Paeniroseomonas aquatica</name>
    <dbReference type="NCBI Taxonomy" id="373043"/>
    <lineage>
        <taxon>Bacteria</taxon>
        <taxon>Pseudomonadati</taxon>
        <taxon>Pseudomonadota</taxon>
        <taxon>Alphaproteobacteria</taxon>
        <taxon>Acetobacterales</taxon>
        <taxon>Acetobacteraceae</taxon>
        <taxon>Paeniroseomonas</taxon>
    </lineage>
</organism>
<dbReference type="PANTHER" id="PTHR30290:SF38">
    <property type="entry name" value="D,D-DIPEPTIDE-BINDING PERIPLASMIC PROTEIN DDPA-RELATED"/>
    <property type="match status" value="1"/>
</dbReference>
<dbReference type="Pfam" id="PF00496">
    <property type="entry name" value="SBP_bac_5"/>
    <property type="match status" value="1"/>
</dbReference>
<comment type="similarity">
    <text evidence="2">Belongs to the bacterial solute-binding protein 5 family.</text>
</comment>
<dbReference type="Gene3D" id="3.40.190.10">
    <property type="entry name" value="Periplasmic binding protein-like II"/>
    <property type="match status" value="1"/>
</dbReference>
<protein>
    <submittedName>
        <fullName evidence="5">ABC transporter substrate-binding protein</fullName>
    </submittedName>
</protein>
<dbReference type="InterPro" id="IPR000914">
    <property type="entry name" value="SBP_5_dom"/>
</dbReference>
<dbReference type="InterPro" id="IPR030678">
    <property type="entry name" value="Peptide/Ni-bd"/>
</dbReference>
<evidence type="ECO:0000256" key="1">
    <source>
        <dbReference type="ARBA" id="ARBA00004418"/>
    </source>
</evidence>
<keyword evidence="3" id="KW-0732">Signal</keyword>
<evidence type="ECO:0000259" key="4">
    <source>
        <dbReference type="Pfam" id="PF00496"/>
    </source>
</evidence>
<dbReference type="RefSeq" id="WP_290317845.1">
    <property type="nucleotide sequence ID" value="NZ_JAUFPN010000153.1"/>
</dbReference>
<evidence type="ECO:0000313" key="5">
    <source>
        <dbReference type="EMBL" id="MDN3565970.1"/>
    </source>
</evidence>
<reference evidence="6" key="1">
    <citation type="journal article" date="2019" name="Int. J. Syst. Evol. Microbiol.">
        <title>The Global Catalogue of Microorganisms (GCM) 10K type strain sequencing project: providing services to taxonomists for standard genome sequencing and annotation.</title>
        <authorList>
            <consortium name="The Broad Institute Genomics Platform"/>
            <consortium name="The Broad Institute Genome Sequencing Center for Infectious Disease"/>
            <person name="Wu L."/>
            <person name="Ma J."/>
        </authorList>
    </citation>
    <scope>NUCLEOTIDE SEQUENCE [LARGE SCALE GENOMIC DNA]</scope>
    <source>
        <strain evidence="6">CECT 7131</strain>
    </source>
</reference>
<dbReference type="SUPFAM" id="SSF53850">
    <property type="entry name" value="Periplasmic binding protein-like II"/>
    <property type="match status" value="1"/>
</dbReference>
<dbReference type="InterPro" id="IPR039424">
    <property type="entry name" value="SBP_5"/>
</dbReference>
<dbReference type="CDD" id="cd08502">
    <property type="entry name" value="PBP2_NikA_DppA_OppA_like_16"/>
    <property type="match status" value="1"/>
</dbReference>
<dbReference type="Proteomes" id="UP001529369">
    <property type="component" value="Unassembled WGS sequence"/>
</dbReference>
<name>A0ABT8A8H1_9PROT</name>
<dbReference type="Gene3D" id="3.10.105.10">
    <property type="entry name" value="Dipeptide-binding Protein, Domain 3"/>
    <property type="match status" value="1"/>
</dbReference>
<dbReference type="EMBL" id="JAUFPN010000153">
    <property type="protein sequence ID" value="MDN3565970.1"/>
    <property type="molecule type" value="Genomic_DNA"/>
</dbReference>
<evidence type="ECO:0000256" key="2">
    <source>
        <dbReference type="ARBA" id="ARBA00005695"/>
    </source>
</evidence>
<gene>
    <name evidence="5" type="ORF">QWZ14_16495</name>
</gene>
<accession>A0ABT8A8H1</accession>
<comment type="subcellular location">
    <subcellularLocation>
        <location evidence="1">Periplasm</location>
    </subcellularLocation>
</comment>